<dbReference type="EMBL" id="QGDC01000010">
    <property type="protein sequence ID" value="RCH53740.1"/>
    <property type="molecule type" value="Genomic_DNA"/>
</dbReference>
<keyword evidence="4" id="KW-1185">Reference proteome</keyword>
<evidence type="ECO:0000256" key="2">
    <source>
        <dbReference type="SAM" id="Phobius"/>
    </source>
</evidence>
<dbReference type="AlphaFoldDB" id="A0A367GK96"/>
<proteinExistence type="predicted"/>
<protein>
    <recommendedName>
        <fullName evidence="5">AsmA-like C-terminal domain-containing protein</fullName>
    </recommendedName>
</protein>
<feature type="region of interest" description="Disordered" evidence="1">
    <location>
        <begin position="558"/>
        <end position="578"/>
    </location>
</feature>
<dbReference type="RefSeq" id="WP_114006310.1">
    <property type="nucleotide sequence ID" value="NZ_QGDC01000010.1"/>
</dbReference>
<dbReference type="Proteomes" id="UP000253209">
    <property type="component" value="Unassembled WGS sequence"/>
</dbReference>
<feature type="transmembrane region" description="Helical" evidence="2">
    <location>
        <begin position="12"/>
        <end position="36"/>
    </location>
</feature>
<organism evidence="3 4">
    <name type="scientific">Mucilaginibacter hurinus</name>
    <dbReference type="NCBI Taxonomy" id="2201324"/>
    <lineage>
        <taxon>Bacteria</taxon>
        <taxon>Pseudomonadati</taxon>
        <taxon>Bacteroidota</taxon>
        <taxon>Sphingobacteriia</taxon>
        <taxon>Sphingobacteriales</taxon>
        <taxon>Sphingobacteriaceae</taxon>
        <taxon>Mucilaginibacter</taxon>
    </lineage>
</organism>
<keyword evidence="2" id="KW-1133">Transmembrane helix</keyword>
<reference evidence="3 4" key="1">
    <citation type="submission" date="2018-05" db="EMBL/GenBank/DDBJ databases">
        <title>Mucilaginibacter hurinus sp. nov., isolated from briquette warehouse soil.</title>
        <authorList>
            <person name="Choi L."/>
        </authorList>
    </citation>
    <scope>NUCLEOTIDE SEQUENCE [LARGE SCALE GENOMIC DNA]</scope>
    <source>
        <strain evidence="3 4">ZR32</strain>
    </source>
</reference>
<evidence type="ECO:0000313" key="3">
    <source>
        <dbReference type="EMBL" id="RCH53740.1"/>
    </source>
</evidence>
<evidence type="ECO:0000256" key="1">
    <source>
        <dbReference type="SAM" id="MobiDB-lite"/>
    </source>
</evidence>
<evidence type="ECO:0008006" key="5">
    <source>
        <dbReference type="Google" id="ProtNLM"/>
    </source>
</evidence>
<dbReference type="OrthoDB" id="814802at2"/>
<name>A0A367GK96_9SPHI</name>
<sequence length="578" mass="65410">MIKQFLKHRWQRVIFYTVLVIAIVAILLTIATNLFVVPALQNKLKTSIRESSDSLYIVNYNDADISLLQGNITLTDATLKVDSAVYKKKKSEGTAPNNLYNVSVKQLRLTGVKGLKLYFSKKADVGKIVLNEPEIEMSYEANNPEDSASRDKRTIWQRISKSLQSVQVGEILLNNLKFKHVNYARKKPLTTVVKEVNLRAVNLLIDSATQADTSRFFYCKDLITEVSNYSGRTGNGLYTYALKNIKFSTRTARLNVQGIVFKPHNSLLFFTKTRSERFNLKLDSLNIDNFDFTNYYKYRTFSASKVTLSKGTLDVFGAPNKIPNYTRENVGSFPHMAIRKLDFGLKIDTVSIKKLHIIYSELNNDSKKKGTLVFGNTAGQMLNLTNNKAALKRNNLARVNLTTYFMDRGRLDVRFVLNLTAADASFSYKGSLGPMKLSSLNRAIMPISMVKVTSGVLKRFDFDVDANRYRAKGKMTLLYNDLNINILKLDDGRLKKKGLMSMMANAFIIERNNPDEPGKAPRSANITYVRPVSYPFFKIAWKTLFAGVKECAGVSEMDEKKANAKMSEGDLEKQKKKE</sequence>
<comment type="caution">
    <text evidence="3">The sequence shown here is derived from an EMBL/GenBank/DDBJ whole genome shotgun (WGS) entry which is preliminary data.</text>
</comment>
<keyword evidence="2" id="KW-0812">Transmembrane</keyword>
<evidence type="ECO:0000313" key="4">
    <source>
        <dbReference type="Proteomes" id="UP000253209"/>
    </source>
</evidence>
<accession>A0A367GK96</accession>
<keyword evidence="2" id="KW-0472">Membrane</keyword>
<gene>
    <name evidence="3" type="ORF">DJ568_15995</name>
</gene>